<feature type="domain" description="Phosphoethanolamine transferase N-terminal" evidence="10">
    <location>
        <begin position="61"/>
        <end position="210"/>
    </location>
</feature>
<feature type="transmembrane region" description="Helical" evidence="8">
    <location>
        <begin position="155"/>
        <end position="177"/>
    </location>
</feature>
<evidence type="ECO:0000256" key="4">
    <source>
        <dbReference type="ARBA" id="ARBA00022679"/>
    </source>
</evidence>
<dbReference type="Pfam" id="PF08019">
    <property type="entry name" value="EptA_B_N"/>
    <property type="match status" value="1"/>
</dbReference>
<dbReference type="Gene3D" id="3.40.720.10">
    <property type="entry name" value="Alkaline Phosphatase, subunit A"/>
    <property type="match status" value="1"/>
</dbReference>
<keyword evidence="12" id="KW-1185">Reference proteome</keyword>
<evidence type="ECO:0000256" key="6">
    <source>
        <dbReference type="ARBA" id="ARBA00022989"/>
    </source>
</evidence>
<feature type="transmembrane region" description="Helical" evidence="8">
    <location>
        <begin position="80"/>
        <end position="102"/>
    </location>
</feature>
<dbReference type="InterPro" id="IPR012549">
    <property type="entry name" value="EptA-like_N"/>
</dbReference>
<evidence type="ECO:0000313" key="12">
    <source>
        <dbReference type="Proteomes" id="UP001061302"/>
    </source>
</evidence>
<comment type="subcellular location">
    <subcellularLocation>
        <location evidence="1">Cell inner membrane</location>
        <topology evidence="1">Multi-pass membrane protein</topology>
    </subcellularLocation>
</comment>
<evidence type="ECO:0000256" key="3">
    <source>
        <dbReference type="ARBA" id="ARBA00022519"/>
    </source>
</evidence>
<dbReference type="GO" id="GO:0016740">
    <property type="term" value="F:transferase activity"/>
    <property type="evidence" value="ECO:0007669"/>
    <property type="project" value="UniProtKB-KW"/>
</dbReference>
<feature type="transmembrane region" description="Helical" evidence="8">
    <location>
        <begin position="122"/>
        <end position="143"/>
    </location>
</feature>
<dbReference type="InterPro" id="IPR000917">
    <property type="entry name" value="Sulfatase_N"/>
</dbReference>
<dbReference type="Pfam" id="PF00884">
    <property type="entry name" value="Sulfatase"/>
    <property type="match status" value="1"/>
</dbReference>
<proteinExistence type="predicted"/>
<dbReference type="CDD" id="cd16017">
    <property type="entry name" value="LptA"/>
    <property type="match status" value="1"/>
</dbReference>
<dbReference type="Proteomes" id="UP001061302">
    <property type="component" value="Chromosome"/>
</dbReference>
<keyword evidence="6 8" id="KW-1133">Transmembrane helix</keyword>
<feature type="transmembrane region" description="Helical" evidence="8">
    <location>
        <begin position="48"/>
        <end position="73"/>
    </location>
</feature>
<dbReference type="InterPro" id="IPR040423">
    <property type="entry name" value="PEA_transferase"/>
</dbReference>
<protein>
    <submittedName>
        <fullName evidence="11">Phosphoethanolamine--lipid A transferase</fullName>
    </submittedName>
</protein>
<accession>A0ABY6DZF3</accession>
<feature type="transmembrane region" description="Helical" evidence="8">
    <location>
        <begin position="12"/>
        <end position="36"/>
    </location>
</feature>
<dbReference type="EMBL" id="CP106753">
    <property type="protein sequence ID" value="UXY17218.1"/>
    <property type="molecule type" value="Genomic_DNA"/>
</dbReference>
<dbReference type="SUPFAM" id="SSF53649">
    <property type="entry name" value="Alkaline phosphatase-like"/>
    <property type="match status" value="1"/>
</dbReference>
<evidence type="ECO:0000256" key="2">
    <source>
        <dbReference type="ARBA" id="ARBA00022475"/>
    </source>
</evidence>
<dbReference type="InterPro" id="IPR058130">
    <property type="entry name" value="PEA_transf_C"/>
</dbReference>
<keyword evidence="7 8" id="KW-0472">Membrane</keyword>
<name>A0ABY6DZF3_9NEIS</name>
<sequence>MRNNLLRRSSSPALRAEWITLAVAGFLLVCCNVPFWSRLVAVRPLTAATWPGFVAGFAMLLAGFNLLLTLLAWPYVLRPILSLLLLATSLIAYFMNQYGVMIDVDMVRNAVETDRGELRDLLTFKMLLYVAGLGVLPIWLLWRMPIQWRPLARELLAKLLIIAGCVAVVLTLALGSYQTFASVARNHRDLRLLLTPTNYLQAVSRYLKRRSQTPATFMPIGIDARLAPAWSQRRRKAVTVIVIGETARADHFGLNGYARDTTPRLARQAGLINFTNMWSCGTETAVSLPCMFSNLGRDGFSQEQAQAQGNLLDVLRQAGLAVRWRDNQSGCKGVCARVPSEEVRDSRIAGVCPQSGDCFDAVLLAGLDQRIDTLDRSTVIVLHMMGSHGPAYFSRAPQAFKLFQPECRSVQLDRCSRQQIVNGYDNSLRYTDHVLSSLIDLLRSKAGQVDTAMIYLSDHGESLGEGNLYLHGTPYVFAPDAQKHVPALMWFSDGFERSFGIDHACLVARRHAAYSQDNLFHSVLGLLQVQVKEYRSALDVFAPCRRVA</sequence>
<dbReference type="InterPro" id="IPR017850">
    <property type="entry name" value="Alkaline_phosphatase_core_sf"/>
</dbReference>
<dbReference type="PANTHER" id="PTHR30443">
    <property type="entry name" value="INNER MEMBRANE PROTEIN"/>
    <property type="match status" value="1"/>
</dbReference>
<evidence type="ECO:0000256" key="1">
    <source>
        <dbReference type="ARBA" id="ARBA00004429"/>
    </source>
</evidence>
<evidence type="ECO:0000259" key="10">
    <source>
        <dbReference type="Pfam" id="PF08019"/>
    </source>
</evidence>
<evidence type="ECO:0000259" key="9">
    <source>
        <dbReference type="Pfam" id="PF00884"/>
    </source>
</evidence>
<dbReference type="NCBIfam" id="NF028537">
    <property type="entry name" value="P_eth_NH2_trans"/>
    <property type="match status" value="1"/>
</dbReference>
<evidence type="ECO:0000256" key="8">
    <source>
        <dbReference type="SAM" id="Phobius"/>
    </source>
</evidence>
<keyword evidence="5 8" id="KW-0812">Transmembrane</keyword>
<keyword evidence="2" id="KW-1003">Cell membrane</keyword>
<evidence type="ECO:0000313" key="11">
    <source>
        <dbReference type="EMBL" id="UXY17218.1"/>
    </source>
</evidence>
<feature type="domain" description="Sulfatase N-terminal" evidence="9">
    <location>
        <begin position="239"/>
        <end position="528"/>
    </location>
</feature>
<gene>
    <name evidence="11" type="ORF">N8I74_09480</name>
</gene>
<keyword evidence="4 11" id="KW-0808">Transferase</keyword>
<dbReference type="RefSeq" id="WP_263126649.1">
    <property type="nucleotide sequence ID" value="NZ_CP106753.1"/>
</dbReference>
<evidence type="ECO:0000256" key="7">
    <source>
        <dbReference type="ARBA" id="ARBA00023136"/>
    </source>
</evidence>
<dbReference type="PANTHER" id="PTHR30443:SF0">
    <property type="entry name" value="PHOSPHOETHANOLAMINE TRANSFERASE EPTA"/>
    <property type="match status" value="1"/>
</dbReference>
<reference evidence="11" key="1">
    <citation type="submission" date="2022-10" db="EMBL/GenBank/DDBJ databases">
        <title>Chitiniphilus purpureus sp. nov., a novel chitin-degrading bacterium isolated from crawfish pond sediment.</title>
        <authorList>
            <person name="Li K."/>
        </authorList>
    </citation>
    <scope>NUCLEOTIDE SEQUENCE</scope>
    <source>
        <strain evidence="11">CD1</strain>
    </source>
</reference>
<organism evidence="11 12">
    <name type="scientific">Chitiniphilus purpureus</name>
    <dbReference type="NCBI Taxonomy" id="2981137"/>
    <lineage>
        <taxon>Bacteria</taxon>
        <taxon>Pseudomonadati</taxon>
        <taxon>Pseudomonadota</taxon>
        <taxon>Betaproteobacteria</taxon>
        <taxon>Neisseriales</taxon>
        <taxon>Chitinibacteraceae</taxon>
        <taxon>Chitiniphilus</taxon>
    </lineage>
</organism>
<evidence type="ECO:0000256" key="5">
    <source>
        <dbReference type="ARBA" id="ARBA00022692"/>
    </source>
</evidence>
<keyword evidence="3" id="KW-0997">Cell inner membrane</keyword>